<dbReference type="SUPFAM" id="SSF55797">
    <property type="entry name" value="PR-1-like"/>
    <property type="match status" value="1"/>
</dbReference>
<dbReference type="CDD" id="cd05379">
    <property type="entry name" value="CAP_bacterial"/>
    <property type="match status" value="1"/>
</dbReference>
<dbReference type="InterPro" id="IPR014044">
    <property type="entry name" value="CAP_dom"/>
</dbReference>
<dbReference type="eggNOG" id="COG2340">
    <property type="taxonomic scope" value="Bacteria"/>
</dbReference>
<feature type="compositionally biased region" description="Low complexity" evidence="1">
    <location>
        <begin position="188"/>
        <end position="205"/>
    </location>
</feature>
<dbReference type="PANTHER" id="PTHR31157">
    <property type="entry name" value="SCP DOMAIN-CONTAINING PROTEIN"/>
    <property type="match status" value="1"/>
</dbReference>
<gene>
    <name evidence="4" type="ordered locus">STH2212</name>
</gene>
<sequence>MQRALLRLLRMLPASLLLLSVGFSHGTVAALRPGPSGELPGPGPGPEARLALEMINRYRAAAGLPPVTYDPALGAAAQAHAEYLAANPDQWEPSAHGETPGSPGFTGLRPVDRAAANGYRGGVGEIIHFAGPAEAAVDGWLQTLYHRLPLLSPNTVALGYGVAASADGRYVNVLDYGVVPLSGGRDGGTAPSSPGPSSATAAPGSVAWPHPGQTGVPTHWDGREVPDPFLLHPGVTGPVGYPITLTFPGPVRSLRLTEASLHGPDGAVSVLRFDPVSDDRLTDTVALIPAEPLRPRSRYTVRMQGLVDRGGGPQPFSRSWSFSTGTDSHAPRVRSLTTWMDGIRLEGQGFGSGMAVYAGGLPVQGLQVADDGSATFRLPDRCPGDGTELLVVSPGGSETAVPLAAGCNLRKGADSPYRTVPLQIAGRSLDVPALLAPNGAVLVPEDALAALGAQPEPAGQPASMPGRTYWRLGDRFGAYTPGRVTAWVAGERVRLSLPVQPYDGVVYVDKAFVQRLAGVEIRLVNGVAHVGGH</sequence>
<evidence type="ECO:0000256" key="2">
    <source>
        <dbReference type="SAM" id="SignalP"/>
    </source>
</evidence>
<evidence type="ECO:0000256" key="1">
    <source>
        <dbReference type="SAM" id="MobiDB-lite"/>
    </source>
</evidence>
<reference evidence="4 5" key="1">
    <citation type="journal article" date="2004" name="Nucleic Acids Res.">
        <title>Genome sequence of Symbiobacterium thermophilum, an uncultivable bacterium that depends on microbial commensalism.</title>
        <authorList>
            <person name="Ueda K."/>
            <person name="Yamashita A."/>
            <person name="Ishikawa J."/>
            <person name="Shimada M."/>
            <person name="Watsuji T."/>
            <person name="Morimura K."/>
            <person name="Ikeda H."/>
            <person name="Hattori M."/>
            <person name="Beppu T."/>
        </authorList>
    </citation>
    <scope>NUCLEOTIDE SEQUENCE [LARGE SCALE GENOMIC DNA]</scope>
    <source>
        <strain evidence="5">T / IAM 14863</strain>
    </source>
</reference>
<name>Q67M96_SYMTH</name>
<dbReference type="Pfam" id="PF00188">
    <property type="entry name" value="CAP"/>
    <property type="match status" value="1"/>
</dbReference>
<dbReference type="RefSeq" id="WP_011196337.1">
    <property type="nucleotide sequence ID" value="NC_006177.1"/>
</dbReference>
<proteinExistence type="predicted"/>
<dbReference type="InterPro" id="IPR035940">
    <property type="entry name" value="CAP_sf"/>
</dbReference>
<feature type="chain" id="PRO_5039262914" evidence="2">
    <location>
        <begin position="30"/>
        <end position="533"/>
    </location>
</feature>
<keyword evidence="2" id="KW-0732">Signal</keyword>
<feature type="signal peptide" evidence="2">
    <location>
        <begin position="1"/>
        <end position="29"/>
    </location>
</feature>
<feature type="domain" description="SCP" evidence="3">
    <location>
        <begin position="52"/>
        <end position="174"/>
    </location>
</feature>
<dbReference type="OrthoDB" id="2079255at2"/>
<evidence type="ECO:0000313" key="4">
    <source>
        <dbReference type="EMBL" id="BAD41197.1"/>
    </source>
</evidence>
<organism evidence="4 5">
    <name type="scientific">Symbiobacterium thermophilum (strain DSM 24528 / JCM 14929 / IAM 14863 / T)</name>
    <dbReference type="NCBI Taxonomy" id="292459"/>
    <lineage>
        <taxon>Bacteria</taxon>
        <taxon>Bacillati</taxon>
        <taxon>Bacillota</taxon>
        <taxon>Clostridia</taxon>
        <taxon>Eubacteriales</taxon>
        <taxon>Symbiobacteriaceae</taxon>
        <taxon>Symbiobacterium</taxon>
    </lineage>
</organism>
<dbReference type="Gene3D" id="3.40.33.10">
    <property type="entry name" value="CAP"/>
    <property type="match status" value="1"/>
</dbReference>
<evidence type="ECO:0000259" key="3">
    <source>
        <dbReference type="Pfam" id="PF00188"/>
    </source>
</evidence>
<keyword evidence="5" id="KW-1185">Reference proteome</keyword>
<dbReference type="HOGENOM" id="CLU_510820_0_0_9"/>
<dbReference type="Proteomes" id="UP000000417">
    <property type="component" value="Chromosome"/>
</dbReference>
<dbReference type="EMBL" id="AP006840">
    <property type="protein sequence ID" value="BAD41197.1"/>
    <property type="molecule type" value="Genomic_DNA"/>
</dbReference>
<dbReference type="STRING" id="292459.STH2212"/>
<dbReference type="PANTHER" id="PTHR31157:SF1">
    <property type="entry name" value="SCP DOMAIN-CONTAINING PROTEIN"/>
    <property type="match status" value="1"/>
</dbReference>
<feature type="region of interest" description="Disordered" evidence="1">
    <location>
        <begin position="185"/>
        <end position="222"/>
    </location>
</feature>
<dbReference type="KEGG" id="sth:STH2212"/>
<protein>
    <submittedName>
        <fullName evidence="4">Conserved domain protein</fullName>
    </submittedName>
</protein>
<dbReference type="AlphaFoldDB" id="Q67M96"/>
<evidence type="ECO:0000313" key="5">
    <source>
        <dbReference type="Proteomes" id="UP000000417"/>
    </source>
</evidence>
<accession>Q67M96</accession>